<evidence type="ECO:0000256" key="3">
    <source>
        <dbReference type="ARBA" id="ARBA00023163"/>
    </source>
</evidence>
<dbReference type="InterPro" id="IPR019888">
    <property type="entry name" value="Tscrpt_reg_AsnC-like"/>
</dbReference>
<dbReference type="SUPFAM" id="SSF54909">
    <property type="entry name" value="Dimeric alpha+beta barrel"/>
    <property type="match status" value="1"/>
</dbReference>
<protein>
    <submittedName>
        <fullName evidence="5">Lrp/AsnC family transcriptional regulator, leucine-responsive regulatory protein</fullName>
    </submittedName>
</protein>
<dbReference type="InterPro" id="IPR036388">
    <property type="entry name" value="WH-like_DNA-bd_sf"/>
</dbReference>
<evidence type="ECO:0000313" key="6">
    <source>
        <dbReference type="Proteomes" id="UP000199317"/>
    </source>
</evidence>
<name>A0A1H0WKS4_9BURK</name>
<sequence length="155" mass="16436">MTESLHLDPRGWKLIEALQADGRAPLKTLARAAGLSVAATAERIRRLQEAGIVRGIHADLDPVRLGLPVQAVVGITTAQPHKQALLEALRARPEVLECHHVTGADSYLMAVAVSSLSALEGFLGDINRWGETRTAIIMSTPIPRRGLRSAGGAAG</sequence>
<dbReference type="PRINTS" id="PR00033">
    <property type="entry name" value="HTHASNC"/>
</dbReference>
<evidence type="ECO:0000259" key="4">
    <source>
        <dbReference type="PROSITE" id="PS50956"/>
    </source>
</evidence>
<dbReference type="Proteomes" id="UP000199317">
    <property type="component" value="Unassembled WGS sequence"/>
</dbReference>
<dbReference type="GO" id="GO:0043200">
    <property type="term" value="P:response to amino acid"/>
    <property type="evidence" value="ECO:0007669"/>
    <property type="project" value="TreeGrafter"/>
</dbReference>
<organism evidence="5 6">
    <name type="scientific">Paracidovorax cattleyae</name>
    <dbReference type="NCBI Taxonomy" id="80868"/>
    <lineage>
        <taxon>Bacteria</taxon>
        <taxon>Pseudomonadati</taxon>
        <taxon>Pseudomonadota</taxon>
        <taxon>Betaproteobacteria</taxon>
        <taxon>Burkholderiales</taxon>
        <taxon>Comamonadaceae</taxon>
        <taxon>Paracidovorax</taxon>
    </lineage>
</organism>
<feature type="domain" description="HTH asnC-type" evidence="4">
    <location>
        <begin position="7"/>
        <end position="68"/>
    </location>
</feature>
<dbReference type="PROSITE" id="PS50956">
    <property type="entry name" value="HTH_ASNC_2"/>
    <property type="match status" value="1"/>
</dbReference>
<dbReference type="AlphaFoldDB" id="A0A1H0WKS4"/>
<keyword evidence="2" id="KW-0238">DNA-binding</keyword>
<dbReference type="InterPro" id="IPR036390">
    <property type="entry name" value="WH_DNA-bd_sf"/>
</dbReference>
<keyword evidence="3" id="KW-0804">Transcription</keyword>
<proteinExistence type="predicted"/>
<dbReference type="InterPro" id="IPR011008">
    <property type="entry name" value="Dimeric_a/b-barrel"/>
</dbReference>
<dbReference type="SUPFAM" id="SSF46785">
    <property type="entry name" value="Winged helix' DNA-binding domain"/>
    <property type="match status" value="1"/>
</dbReference>
<dbReference type="PANTHER" id="PTHR30154">
    <property type="entry name" value="LEUCINE-RESPONSIVE REGULATORY PROTEIN"/>
    <property type="match status" value="1"/>
</dbReference>
<evidence type="ECO:0000313" key="5">
    <source>
        <dbReference type="EMBL" id="SDP90876.1"/>
    </source>
</evidence>
<keyword evidence="1" id="KW-0805">Transcription regulation</keyword>
<dbReference type="Gene3D" id="1.10.10.10">
    <property type="entry name" value="Winged helix-like DNA-binding domain superfamily/Winged helix DNA-binding domain"/>
    <property type="match status" value="1"/>
</dbReference>
<gene>
    <name evidence="5" type="ORF">SAMN04489708_14126</name>
</gene>
<dbReference type="GO" id="GO:0043565">
    <property type="term" value="F:sequence-specific DNA binding"/>
    <property type="evidence" value="ECO:0007669"/>
    <property type="project" value="InterPro"/>
</dbReference>
<dbReference type="InterPro" id="IPR019887">
    <property type="entry name" value="Tscrpt_reg_AsnC/Lrp_C"/>
</dbReference>
<dbReference type="SMART" id="SM00344">
    <property type="entry name" value="HTH_ASNC"/>
    <property type="match status" value="1"/>
</dbReference>
<dbReference type="GO" id="GO:0005829">
    <property type="term" value="C:cytosol"/>
    <property type="evidence" value="ECO:0007669"/>
    <property type="project" value="TreeGrafter"/>
</dbReference>
<dbReference type="RefSeq" id="WP_192883848.1">
    <property type="nucleotide sequence ID" value="NZ_CP028290.1"/>
</dbReference>
<keyword evidence="6" id="KW-1185">Reference proteome</keyword>
<dbReference type="EMBL" id="FNJL01000041">
    <property type="protein sequence ID" value="SDP90876.1"/>
    <property type="molecule type" value="Genomic_DNA"/>
</dbReference>
<dbReference type="PANTHER" id="PTHR30154:SF53">
    <property type="entry name" value="HTH-TYPE TRANSCRIPTIONAL REGULATOR LRPC"/>
    <property type="match status" value="1"/>
</dbReference>
<reference evidence="6" key="1">
    <citation type="submission" date="2016-10" db="EMBL/GenBank/DDBJ databases">
        <authorList>
            <person name="Varghese N."/>
            <person name="Submissions S."/>
        </authorList>
    </citation>
    <scope>NUCLEOTIDE SEQUENCE [LARGE SCALE GENOMIC DNA]</scope>
    <source>
        <strain evidence="6">DSM 17101</strain>
    </source>
</reference>
<accession>A0A1H0WKS4</accession>
<dbReference type="Gene3D" id="3.30.70.920">
    <property type="match status" value="1"/>
</dbReference>
<evidence type="ECO:0000256" key="2">
    <source>
        <dbReference type="ARBA" id="ARBA00023125"/>
    </source>
</evidence>
<dbReference type="Pfam" id="PF01037">
    <property type="entry name" value="AsnC_trans_reg"/>
    <property type="match status" value="1"/>
</dbReference>
<dbReference type="Pfam" id="PF13404">
    <property type="entry name" value="HTH_AsnC-type"/>
    <property type="match status" value="1"/>
</dbReference>
<dbReference type="InterPro" id="IPR000485">
    <property type="entry name" value="AsnC-type_HTH_dom"/>
</dbReference>
<evidence type="ECO:0000256" key="1">
    <source>
        <dbReference type="ARBA" id="ARBA00023015"/>
    </source>
</evidence>